<feature type="compositionally biased region" description="Polar residues" evidence="7">
    <location>
        <begin position="165"/>
        <end position="174"/>
    </location>
</feature>
<dbReference type="GO" id="GO:0005789">
    <property type="term" value="C:endoplasmic reticulum membrane"/>
    <property type="evidence" value="ECO:0007669"/>
    <property type="project" value="InterPro"/>
</dbReference>
<feature type="compositionally biased region" description="Low complexity" evidence="7">
    <location>
        <begin position="214"/>
        <end position="228"/>
    </location>
</feature>
<dbReference type="VEuPathDB" id="FungiDB:SPSK_05285"/>
<dbReference type="KEGG" id="ssck:SPSK_05285"/>
<dbReference type="InterPro" id="IPR008962">
    <property type="entry name" value="PapD-like_sf"/>
</dbReference>
<evidence type="ECO:0000313" key="10">
    <source>
        <dbReference type="EMBL" id="KJR81088.1"/>
    </source>
</evidence>
<dbReference type="OrthoDB" id="264603at2759"/>
<dbReference type="InterPro" id="IPR013783">
    <property type="entry name" value="Ig-like_fold"/>
</dbReference>
<dbReference type="InterPro" id="IPR016763">
    <property type="entry name" value="VAP"/>
</dbReference>
<feature type="coiled-coil region" evidence="6">
    <location>
        <begin position="244"/>
        <end position="271"/>
    </location>
</feature>
<dbReference type="GO" id="GO:0033149">
    <property type="term" value="F:FFAT motif binding"/>
    <property type="evidence" value="ECO:0007669"/>
    <property type="project" value="TreeGrafter"/>
</dbReference>
<evidence type="ECO:0000256" key="1">
    <source>
        <dbReference type="ARBA" id="ARBA00004211"/>
    </source>
</evidence>
<feature type="transmembrane region" description="Helical" evidence="8">
    <location>
        <begin position="317"/>
        <end position="336"/>
    </location>
</feature>
<evidence type="ECO:0000256" key="8">
    <source>
        <dbReference type="SAM" id="Phobius"/>
    </source>
</evidence>
<proteinExistence type="inferred from homology"/>
<dbReference type="AlphaFoldDB" id="A0A0F2LUD3"/>
<name>A0A0F2LUD3_SPOSC</name>
<keyword evidence="6" id="KW-0175">Coiled coil</keyword>
<dbReference type="PROSITE" id="PS50202">
    <property type="entry name" value="MSP"/>
    <property type="match status" value="1"/>
</dbReference>
<keyword evidence="4 8" id="KW-1133">Transmembrane helix</keyword>
<dbReference type="GeneID" id="27667312"/>
<evidence type="ECO:0000256" key="2">
    <source>
        <dbReference type="ARBA" id="ARBA00008932"/>
    </source>
</evidence>
<dbReference type="PIRSF" id="PIRSF019693">
    <property type="entry name" value="VAMP-associated"/>
    <property type="match status" value="1"/>
</dbReference>
<comment type="similarity">
    <text evidence="2">Belongs to the VAMP-associated protein (VAP) (TC 9.B.17) family.</text>
</comment>
<evidence type="ECO:0000256" key="5">
    <source>
        <dbReference type="ARBA" id="ARBA00023136"/>
    </source>
</evidence>
<dbReference type="EMBL" id="AXCR01000012">
    <property type="protein sequence ID" value="KJR81088.1"/>
    <property type="molecule type" value="Genomic_DNA"/>
</dbReference>
<accession>A0A0F2LUD3</accession>
<dbReference type="PANTHER" id="PTHR10809:SF6">
    <property type="entry name" value="AT11025P-RELATED"/>
    <property type="match status" value="1"/>
</dbReference>
<gene>
    <name evidence="10" type="ORF">SPSK_05285</name>
</gene>
<protein>
    <submittedName>
        <fullName evidence="10">Integral ER membrane protein Scs2</fullName>
    </submittedName>
</protein>
<dbReference type="Gene3D" id="2.60.40.10">
    <property type="entry name" value="Immunoglobulins"/>
    <property type="match status" value="1"/>
</dbReference>
<evidence type="ECO:0000256" key="7">
    <source>
        <dbReference type="SAM" id="MobiDB-lite"/>
    </source>
</evidence>
<reference evidence="10 11" key="2">
    <citation type="journal article" date="2015" name="Eukaryot. Cell">
        <title>Asexual propagation of a virulent clone complex in a human and feline outbreak of sporotrichosis.</title>
        <authorList>
            <person name="Teixeira Mde M."/>
            <person name="Rodrigues A.M."/>
            <person name="Tsui C.K."/>
            <person name="de Almeida L.G."/>
            <person name="Van Diepeningen A.D."/>
            <person name="van den Ende B.G."/>
            <person name="Fernandes G.F."/>
            <person name="Kano R."/>
            <person name="Hamelin R.C."/>
            <person name="Lopes-Bezerra L.M."/>
            <person name="Vasconcelos A.T."/>
            <person name="de Hoog S."/>
            <person name="de Camargo Z.P."/>
            <person name="Felipe M.S."/>
        </authorList>
    </citation>
    <scope>NUCLEOTIDE SEQUENCE [LARGE SCALE GENOMIC DNA]</scope>
    <source>
        <strain evidence="10 11">1099-18</strain>
    </source>
</reference>
<keyword evidence="3 8" id="KW-0812">Transmembrane</keyword>
<dbReference type="InterPro" id="IPR000535">
    <property type="entry name" value="MSP_dom"/>
</dbReference>
<evidence type="ECO:0000256" key="3">
    <source>
        <dbReference type="ARBA" id="ARBA00022692"/>
    </source>
</evidence>
<dbReference type="GO" id="GO:0090158">
    <property type="term" value="P:endoplasmic reticulum membrane organization"/>
    <property type="evidence" value="ECO:0007669"/>
    <property type="project" value="TreeGrafter"/>
</dbReference>
<reference evidence="10 11" key="1">
    <citation type="journal article" date="2014" name="BMC Genomics">
        <title>Comparative genomics of the major fungal agents of human and animal Sporotrichosis: Sporothrix schenckii and Sporothrix brasiliensis.</title>
        <authorList>
            <person name="Teixeira M.M."/>
            <person name="de Almeida L.G."/>
            <person name="Kubitschek-Barreira P."/>
            <person name="Alves F.L."/>
            <person name="Kioshima E.S."/>
            <person name="Abadio A.K."/>
            <person name="Fernandes L."/>
            <person name="Derengowski L.S."/>
            <person name="Ferreira K.S."/>
            <person name="Souza R.C."/>
            <person name="Ruiz J.C."/>
            <person name="de Andrade N.C."/>
            <person name="Paes H.C."/>
            <person name="Nicola A.M."/>
            <person name="Albuquerque P."/>
            <person name="Gerber A.L."/>
            <person name="Martins V.P."/>
            <person name="Peconick L.D."/>
            <person name="Neto A.V."/>
            <person name="Chaucanez C.B."/>
            <person name="Silva P.A."/>
            <person name="Cunha O.L."/>
            <person name="de Oliveira F.F."/>
            <person name="dos Santos T.C."/>
            <person name="Barros A.L."/>
            <person name="Soares M.A."/>
            <person name="de Oliveira L.M."/>
            <person name="Marini M.M."/>
            <person name="Villalobos-Duno H."/>
            <person name="Cunha M.M."/>
            <person name="de Hoog S."/>
            <person name="da Silveira J.F."/>
            <person name="Henrissat B."/>
            <person name="Nino-Vega G.A."/>
            <person name="Cisalpino P.S."/>
            <person name="Mora-Montes H.M."/>
            <person name="Almeida S.R."/>
            <person name="Stajich J.E."/>
            <person name="Lopes-Bezerra L.M."/>
            <person name="Vasconcelos A.T."/>
            <person name="Felipe M.S."/>
        </authorList>
    </citation>
    <scope>NUCLEOTIDE SEQUENCE [LARGE SCALE GENOMIC DNA]</scope>
    <source>
        <strain evidence="10 11">1099-18</strain>
    </source>
</reference>
<feature type="region of interest" description="Disordered" evidence="7">
    <location>
        <begin position="274"/>
        <end position="300"/>
    </location>
</feature>
<comment type="caution">
    <text evidence="10">The sequence shown here is derived from an EMBL/GenBank/DDBJ whole genome shotgun (WGS) entry which is preliminary data.</text>
</comment>
<dbReference type="GO" id="GO:0061817">
    <property type="term" value="P:endoplasmic reticulum-plasma membrane tethering"/>
    <property type="evidence" value="ECO:0007669"/>
    <property type="project" value="TreeGrafter"/>
</dbReference>
<evidence type="ECO:0000256" key="6">
    <source>
        <dbReference type="SAM" id="Coils"/>
    </source>
</evidence>
<dbReference type="Proteomes" id="UP000033710">
    <property type="component" value="Unassembled WGS sequence"/>
</dbReference>
<feature type="domain" description="MSP" evidence="9">
    <location>
        <begin position="2"/>
        <end position="151"/>
    </location>
</feature>
<evidence type="ECO:0000256" key="4">
    <source>
        <dbReference type="ARBA" id="ARBA00022989"/>
    </source>
</evidence>
<feature type="region of interest" description="Disordered" evidence="7">
    <location>
        <begin position="164"/>
        <end position="234"/>
    </location>
</feature>
<comment type="subcellular location">
    <subcellularLocation>
        <location evidence="1">Membrane</location>
        <topology evidence="1">Single-pass type IV membrane protein</topology>
    </subcellularLocation>
</comment>
<dbReference type="RefSeq" id="XP_016583764.1">
    <property type="nucleotide sequence ID" value="XM_016732035.1"/>
</dbReference>
<dbReference type="Pfam" id="PF00635">
    <property type="entry name" value="Motile_Sperm"/>
    <property type="match status" value="1"/>
</dbReference>
<dbReference type="SUPFAM" id="SSF49354">
    <property type="entry name" value="PapD-like"/>
    <property type="match status" value="1"/>
</dbReference>
<sequence>MSVEIEPAELGFRRAYSLLVHTLAEFVKPCLKLELTCYVLCLGPFTVEVSESLRIRNPNSTPVAFKVKTTAPKQYCVRPNSGRIEPDREVEVTVLLQAMKQDPPADYKCRDKFLVQAVPITGDKEFISVQDIWDRVEKADVQERKIRVAFLAAEDPDAVAPTITPARQTATNGFDFTPDVPPPSYVSPREEPKLNGVLSPEAAWSDRKSVPNVASPATSQAASPSPAAHVTTSPAAAQITTTAANDKDATIAALTAKLAEAEALISSLRKDGGLRQRKGAAGSTGVSEKSGDADSTATGDVPTAQLQQQVRQGTEGVPLQVTAILVLLSFLLAYFFF</sequence>
<evidence type="ECO:0000313" key="11">
    <source>
        <dbReference type="Proteomes" id="UP000033710"/>
    </source>
</evidence>
<dbReference type="PANTHER" id="PTHR10809">
    <property type="entry name" value="VESICLE-ASSOCIATED MEMBRANE PROTEIN-ASSOCIATED PROTEIN"/>
    <property type="match status" value="1"/>
</dbReference>
<keyword evidence="5 8" id="KW-0472">Membrane</keyword>
<dbReference type="GO" id="GO:0005886">
    <property type="term" value="C:plasma membrane"/>
    <property type="evidence" value="ECO:0007669"/>
    <property type="project" value="TreeGrafter"/>
</dbReference>
<organism evidence="10 11">
    <name type="scientific">Sporothrix schenckii 1099-18</name>
    <dbReference type="NCBI Taxonomy" id="1397361"/>
    <lineage>
        <taxon>Eukaryota</taxon>
        <taxon>Fungi</taxon>
        <taxon>Dikarya</taxon>
        <taxon>Ascomycota</taxon>
        <taxon>Pezizomycotina</taxon>
        <taxon>Sordariomycetes</taxon>
        <taxon>Sordariomycetidae</taxon>
        <taxon>Ophiostomatales</taxon>
        <taxon>Ophiostomataceae</taxon>
        <taxon>Sporothrix</taxon>
    </lineage>
</organism>
<evidence type="ECO:0000259" key="9">
    <source>
        <dbReference type="PROSITE" id="PS50202"/>
    </source>
</evidence>